<keyword evidence="2" id="KW-1185">Reference proteome</keyword>
<evidence type="ECO:0000313" key="1">
    <source>
        <dbReference type="EMBL" id="ODA68673.1"/>
    </source>
</evidence>
<dbReference type="OrthoDB" id="286125at2"/>
<protein>
    <submittedName>
        <fullName evidence="1">Putative capsular polysaccharide synthesis protein</fullName>
    </submittedName>
</protein>
<comment type="caution">
    <text evidence="1">The sequence shown here is derived from an EMBL/GenBank/DDBJ whole genome shotgun (WGS) entry which is preliminary data.</text>
</comment>
<sequence length="269" mass="31367">MSQAQTEQVAIYTMGKVASTTIAKSLQTHDIPCFDVHSLAPERYLALLRSIGTNTDFVQRAPQRPRLFWRNREEGRKMVMPGHLVDSLWVMQALIERRPIKLISLIREPVGRNISAAFQNMPQRLQNDPKAIFERLRKYPVNVPDRWFDEDFRVVTGLDLMDMDHDRDAAHFRFQADNLDILILKTASPDRVKSEILSDFLGQRIALTRANEANSKWYYRTYREWLAAPSKIRQAYLAECFALKYFRCFFSDEERQRVAEKFGYSGAIA</sequence>
<dbReference type="Pfam" id="PF10364">
    <property type="entry name" value="NKWYS"/>
    <property type="match status" value="1"/>
</dbReference>
<dbReference type="STRING" id="1177755.A7A08_00505"/>
<gene>
    <name evidence="1" type="ORF">A7A08_00505</name>
</gene>
<evidence type="ECO:0000313" key="2">
    <source>
        <dbReference type="Proteomes" id="UP000095087"/>
    </source>
</evidence>
<organism evidence="1 2">
    <name type="scientific">Methyloligella halotolerans</name>
    <dbReference type="NCBI Taxonomy" id="1177755"/>
    <lineage>
        <taxon>Bacteria</taxon>
        <taxon>Pseudomonadati</taxon>
        <taxon>Pseudomonadota</taxon>
        <taxon>Alphaproteobacteria</taxon>
        <taxon>Hyphomicrobiales</taxon>
        <taxon>Hyphomicrobiaceae</taxon>
        <taxon>Methyloligella</taxon>
    </lineage>
</organism>
<dbReference type="Proteomes" id="UP000095087">
    <property type="component" value="Unassembled WGS sequence"/>
</dbReference>
<name>A0A1E2S2D6_9HYPH</name>
<reference evidence="1 2" key="1">
    <citation type="submission" date="2016-07" db="EMBL/GenBank/DDBJ databases">
        <title>Draft genome sequence of Methyloligella halotolerans C2T (VKM B-2706T=CCUG 61687T=DSM 25045T), a halotolerant polyhydroxybutyrate accumulating methylotroph.</title>
        <authorList>
            <person name="Vasilenko O.V."/>
            <person name="Doronina N.V."/>
            <person name="Poroshina M.N."/>
            <person name="Tarlachkov S.V."/>
            <person name="Trotsenko Y.A."/>
        </authorList>
    </citation>
    <scope>NUCLEOTIDE SEQUENCE [LARGE SCALE GENOMIC DNA]</scope>
    <source>
        <strain evidence="1 2">VKM B-2706</strain>
    </source>
</reference>
<proteinExistence type="predicted"/>
<dbReference type="RefSeq" id="WP_069093924.1">
    <property type="nucleotide sequence ID" value="NZ_MASI01000001.1"/>
</dbReference>
<dbReference type="InterPro" id="IPR018831">
    <property type="entry name" value="Uncharacterised_NKWYS"/>
</dbReference>
<dbReference type="AlphaFoldDB" id="A0A1E2S2D6"/>
<dbReference type="EMBL" id="MASI01000001">
    <property type="protein sequence ID" value="ODA68673.1"/>
    <property type="molecule type" value="Genomic_DNA"/>
</dbReference>
<accession>A0A1E2S2D6</accession>